<proteinExistence type="inferred from homology"/>
<name>A0A265US05_9FLAO</name>
<dbReference type="PANTHER" id="PTHR12149:SF8">
    <property type="entry name" value="PROTEIN-RIBULOSAMINE 3-KINASE"/>
    <property type="match status" value="1"/>
</dbReference>
<reference evidence="4 5" key="1">
    <citation type="submission" date="2017-05" db="EMBL/GenBank/DDBJ databases">
        <title>The draft genome sequence of Idiomarina salinarum WNB302.</title>
        <authorList>
            <person name="Sun Y."/>
            <person name="Chen B."/>
            <person name="Du Z."/>
        </authorList>
    </citation>
    <scope>NUCLEOTIDE SEQUENCE [LARGE SCALE GENOMIC DNA]</scope>
    <source>
        <strain evidence="4 5">WNB302</strain>
    </source>
</reference>
<dbReference type="Proteomes" id="UP000216840">
    <property type="component" value="Unassembled WGS sequence"/>
</dbReference>
<dbReference type="OrthoDB" id="5291879at2"/>
<evidence type="ECO:0000256" key="1">
    <source>
        <dbReference type="ARBA" id="ARBA00009460"/>
    </source>
</evidence>
<dbReference type="PROSITE" id="PS50011">
    <property type="entry name" value="PROTEIN_KINASE_DOM"/>
    <property type="match status" value="1"/>
</dbReference>
<dbReference type="GO" id="GO:0004672">
    <property type="term" value="F:protein kinase activity"/>
    <property type="evidence" value="ECO:0007669"/>
    <property type="project" value="InterPro"/>
</dbReference>
<dbReference type="PANTHER" id="PTHR12149">
    <property type="entry name" value="FRUCTOSAMINE 3 KINASE-RELATED PROTEIN"/>
    <property type="match status" value="1"/>
</dbReference>
<gene>
    <name evidence="4" type="ORF">CA834_10660</name>
</gene>
<protein>
    <recommendedName>
        <fullName evidence="3">Protein kinase domain-containing protein</fullName>
    </recommendedName>
</protein>
<feature type="domain" description="Protein kinase" evidence="3">
    <location>
        <begin position="16"/>
        <end position="285"/>
    </location>
</feature>
<dbReference type="InterPro" id="IPR011009">
    <property type="entry name" value="Kinase-like_dom_sf"/>
</dbReference>
<keyword evidence="2" id="KW-0418">Kinase</keyword>
<dbReference type="AlphaFoldDB" id="A0A265US05"/>
<dbReference type="InterPro" id="IPR000719">
    <property type="entry name" value="Prot_kinase_dom"/>
</dbReference>
<dbReference type="GO" id="GO:0005524">
    <property type="term" value="F:ATP binding"/>
    <property type="evidence" value="ECO:0007669"/>
    <property type="project" value="InterPro"/>
</dbReference>
<dbReference type="Pfam" id="PF03881">
    <property type="entry name" value="Fructosamin_kin"/>
    <property type="match status" value="1"/>
</dbReference>
<dbReference type="PIRSF" id="PIRSF006221">
    <property type="entry name" value="Ketosamine-3-kinase"/>
    <property type="match status" value="1"/>
</dbReference>
<comment type="caution">
    <text evidence="4">The sequence shown here is derived from an EMBL/GenBank/DDBJ whole genome shotgun (WGS) entry which is preliminary data.</text>
</comment>
<dbReference type="InterPro" id="IPR016477">
    <property type="entry name" value="Fructo-/Ketosamine-3-kinase"/>
</dbReference>
<keyword evidence="2" id="KW-0808">Transferase</keyword>
<dbReference type="SUPFAM" id="SSF56112">
    <property type="entry name" value="Protein kinase-like (PK-like)"/>
    <property type="match status" value="1"/>
</dbReference>
<evidence type="ECO:0000259" key="3">
    <source>
        <dbReference type="PROSITE" id="PS50011"/>
    </source>
</evidence>
<comment type="similarity">
    <text evidence="1 2">Belongs to the fructosamine kinase family.</text>
</comment>
<dbReference type="Gene3D" id="3.90.1200.10">
    <property type="match status" value="1"/>
</dbReference>
<dbReference type="EMBL" id="NGJN01000005">
    <property type="protein sequence ID" value="OZV68099.1"/>
    <property type="molecule type" value="Genomic_DNA"/>
</dbReference>
<organism evidence="4 5">
    <name type="scientific">Winogradskyella aurantia</name>
    <dbReference type="NCBI Taxonomy" id="1915063"/>
    <lineage>
        <taxon>Bacteria</taxon>
        <taxon>Pseudomonadati</taxon>
        <taxon>Bacteroidota</taxon>
        <taxon>Flavobacteriia</taxon>
        <taxon>Flavobacteriales</taxon>
        <taxon>Flavobacteriaceae</taxon>
        <taxon>Winogradskyella</taxon>
    </lineage>
</organism>
<dbReference type="Gene3D" id="3.30.200.20">
    <property type="entry name" value="Phosphorylase Kinase, domain 1"/>
    <property type="match status" value="1"/>
</dbReference>
<evidence type="ECO:0000256" key="2">
    <source>
        <dbReference type="PIRNR" id="PIRNR006221"/>
    </source>
</evidence>
<accession>A0A265US05</accession>
<keyword evidence="5" id="KW-1185">Reference proteome</keyword>
<evidence type="ECO:0000313" key="5">
    <source>
        <dbReference type="Proteomes" id="UP000216840"/>
    </source>
</evidence>
<sequence>MENLISHLESLLNTPIIATQKLTGGDTASVFKLETDSKDYVLKLSTNEKASAMFKAEAFGLKSIAQTNTIKTPEVIGHDTFDSSSFLILEFIESRTGASNDFALLGSQLAKLHQHGVAQFGLSQDNFIGSLAQINTQSSNWTDFYVEHRLLYQMNLAVESGKLSHSEIPSIKSLKTVLKPLFEHVKPALLHGDLWSGNYLFSKDGLPYLIDPAVYYGHSEVDIAMSKLFGGFHDAFYEAYHDVHPKTINASARLDIYQLYFLLVHLNLFGSSYYGSVKRILNTYF</sequence>
<evidence type="ECO:0000313" key="4">
    <source>
        <dbReference type="EMBL" id="OZV68099.1"/>
    </source>
</evidence>